<name>A0A9X2L209_9BACT</name>
<comment type="caution">
    <text evidence="3">The sequence shown here is derived from an EMBL/GenBank/DDBJ whole genome shotgun (WGS) entry which is preliminary data.</text>
</comment>
<evidence type="ECO:0000256" key="1">
    <source>
        <dbReference type="SAM" id="Coils"/>
    </source>
</evidence>
<dbReference type="RefSeq" id="WP_255133144.1">
    <property type="nucleotide sequence ID" value="NZ_JANDBC010000001.1"/>
</dbReference>
<proteinExistence type="predicted"/>
<feature type="chain" id="PRO_5040986766" description="MORN repeat variant" evidence="2">
    <location>
        <begin position="21"/>
        <end position="133"/>
    </location>
</feature>
<evidence type="ECO:0000313" key="3">
    <source>
        <dbReference type="EMBL" id="MCP9290769.1"/>
    </source>
</evidence>
<evidence type="ECO:0008006" key="5">
    <source>
        <dbReference type="Google" id="ProtNLM"/>
    </source>
</evidence>
<protein>
    <recommendedName>
        <fullName evidence="5">MORN repeat variant</fullName>
    </recommendedName>
</protein>
<keyword evidence="2" id="KW-0732">Signal</keyword>
<feature type="signal peptide" evidence="2">
    <location>
        <begin position="1"/>
        <end position="20"/>
    </location>
</feature>
<organism evidence="3 4">
    <name type="scientific">Gracilimonas sediminicola</name>
    <dbReference type="NCBI Taxonomy" id="2952158"/>
    <lineage>
        <taxon>Bacteria</taxon>
        <taxon>Pseudomonadati</taxon>
        <taxon>Balneolota</taxon>
        <taxon>Balneolia</taxon>
        <taxon>Balneolales</taxon>
        <taxon>Balneolaceae</taxon>
        <taxon>Gracilimonas</taxon>
    </lineage>
</organism>
<reference evidence="3" key="1">
    <citation type="submission" date="2022-06" db="EMBL/GenBank/DDBJ databases">
        <title>Gracilimonas sp. CAU 1638 isolated from sea sediment.</title>
        <authorList>
            <person name="Kim W."/>
        </authorList>
    </citation>
    <scope>NUCLEOTIDE SEQUENCE</scope>
    <source>
        <strain evidence="3">CAU 1638</strain>
    </source>
</reference>
<keyword evidence="4" id="KW-1185">Reference proteome</keyword>
<accession>A0A9X2L209</accession>
<dbReference type="AlphaFoldDB" id="A0A9X2L209"/>
<feature type="coiled-coil region" evidence="1">
    <location>
        <begin position="106"/>
        <end position="133"/>
    </location>
</feature>
<dbReference type="Gene3D" id="2.20.110.10">
    <property type="entry name" value="Histone H3 K4-specific methyltransferase SET7/9 N-terminal domain"/>
    <property type="match status" value="1"/>
</dbReference>
<gene>
    <name evidence="3" type="ORF">NM125_04115</name>
</gene>
<dbReference type="Proteomes" id="UP001139125">
    <property type="component" value="Unassembled WGS sequence"/>
</dbReference>
<evidence type="ECO:0000256" key="2">
    <source>
        <dbReference type="SAM" id="SignalP"/>
    </source>
</evidence>
<sequence>MKTKFLPILFIAVFSTGLFAQQNITNEKHDRVLTHIEDNIFSVKFYDADGTVAQEGQYWKEGDLFRPHGKWALYSSIDGDIVTTSTFNKGERISVETVIDGKVVKADKQQFAIKQIEQQIDQLEKRLADLKEN</sequence>
<evidence type="ECO:0000313" key="4">
    <source>
        <dbReference type="Proteomes" id="UP001139125"/>
    </source>
</evidence>
<keyword evidence="1" id="KW-0175">Coiled coil</keyword>
<dbReference type="EMBL" id="JANDBC010000001">
    <property type="protein sequence ID" value="MCP9290769.1"/>
    <property type="molecule type" value="Genomic_DNA"/>
</dbReference>